<dbReference type="SUPFAM" id="SSF103473">
    <property type="entry name" value="MFS general substrate transporter"/>
    <property type="match status" value="1"/>
</dbReference>
<dbReference type="GO" id="GO:0022857">
    <property type="term" value="F:transmembrane transporter activity"/>
    <property type="evidence" value="ECO:0007669"/>
    <property type="project" value="InterPro"/>
</dbReference>
<feature type="transmembrane region" description="Helical" evidence="6">
    <location>
        <begin position="70"/>
        <end position="92"/>
    </location>
</feature>
<name>A0A4U6T0M6_SETVI</name>
<keyword evidence="3 6" id="KW-0812">Transmembrane</keyword>
<keyword evidence="5 6" id="KW-0472">Membrane</keyword>
<accession>A0A4U6T0M6</accession>
<feature type="transmembrane region" description="Helical" evidence="6">
    <location>
        <begin position="153"/>
        <end position="175"/>
    </location>
</feature>
<keyword evidence="8" id="KW-1185">Reference proteome</keyword>
<dbReference type="AlphaFoldDB" id="A0A4U6T0M6"/>
<evidence type="ECO:0000256" key="2">
    <source>
        <dbReference type="ARBA" id="ARBA00005982"/>
    </source>
</evidence>
<evidence type="ECO:0000313" key="8">
    <source>
        <dbReference type="Proteomes" id="UP000298652"/>
    </source>
</evidence>
<evidence type="ECO:0000256" key="5">
    <source>
        <dbReference type="ARBA" id="ARBA00023136"/>
    </source>
</evidence>
<comment type="similarity">
    <text evidence="2">Belongs to the major facilitator superfamily. Proton-dependent oligopeptide transporter (POT/PTR) (TC 2.A.17) family.</text>
</comment>
<keyword evidence="4 6" id="KW-1133">Transmembrane helix</keyword>
<dbReference type="Proteomes" id="UP000298652">
    <property type="component" value="Chromosome 9"/>
</dbReference>
<evidence type="ECO:0000313" key="7">
    <source>
        <dbReference type="EMBL" id="TKV94063.1"/>
    </source>
</evidence>
<evidence type="ECO:0000256" key="3">
    <source>
        <dbReference type="ARBA" id="ARBA00022692"/>
    </source>
</evidence>
<dbReference type="Gramene" id="TKV94063">
    <property type="protein sequence ID" value="TKV94063"/>
    <property type="gene ID" value="SEVIR_9G269200v2"/>
</dbReference>
<evidence type="ECO:0000256" key="4">
    <source>
        <dbReference type="ARBA" id="ARBA00022989"/>
    </source>
</evidence>
<dbReference type="InterPro" id="IPR000109">
    <property type="entry name" value="POT_fam"/>
</dbReference>
<organism evidence="7 8">
    <name type="scientific">Setaria viridis</name>
    <name type="common">Green bristlegrass</name>
    <name type="synonym">Setaria italica subsp. viridis</name>
    <dbReference type="NCBI Taxonomy" id="4556"/>
    <lineage>
        <taxon>Eukaryota</taxon>
        <taxon>Viridiplantae</taxon>
        <taxon>Streptophyta</taxon>
        <taxon>Embryophyta</taxon>
        <taxon>Tracheophyta</taxon>
        <taxon>Spermatophyta</taxon>
        <taxon>Magnoliopsida</taxon>
        <taxon>Liliopsida</taxon>
        <taxon>Poales</taxon>
        <taxon>Poaceae</taxon>
        <taxon>PACMAD clade</taxon>
        <taxon>Panicoideae</taxon>
        <taxon>Panicodae</taxon>
        <taxon>Paniceae</taxon>
        <taxon>Cenchrinae</taxon>
        <taxon>Setaria</taxon>
    </lineage>
</organism>
<protein>
    <submittedName>
        <fullName evidence="7">Uncharacterized protein</fullName>
    </submittedName>
</protein>
<sequence length="345" mass="38400">MQCCSLFIMLGPGLHFNRKNLVSYLTEVLHDTNVVAARNVSTWHGTTYLAPPLVEAFIADSYLGKYWTTLISYAILMVGMLMLVLSAALLLISTGSQVCSTCTHIVSSQRIIFFSGLYMVAIGYGAQKPCITSFGADQFDDTDEEERSKRSSFFNWQFFMIHVGSLASGTIVVWVQDNKGWLWGFSVAAVSLVLGVFWEPGGSPVARLCQVIVAAIRNIHKKLPFDRSLLYQTSEQGTQKLEHTTGLGFFDKAAIVTPYDVASVTKLNPWRTFTINQVEEFKMLIWILPQGMVMDKRIGSFNVPTASLQSINVITILSLVPVYERILIPAFRKVTGMANGIGRIW</sequence>
<reference evidence="7" key="1">
    <citation type="submission" date="2019-03" db="EMBL/GenBank/DDBJ databases">
        <title>WGS assembly of Setaria viridis.</title>
        <authorList>
            <person name="Huang P."/>
            <person name="Jenkins J."/>
            <person name="Grimwood J."/>
            <person name="Barry K."/>
            <person name="Healey A."/>
            <person name="Mamidi S."/>
            <person name="Sreedasyam A."/>
            <person name="Shu S."/>
            <person name="Feldman M."/>
            <person name="Wu J."/>
            <person name="Yu Y."/>
            <person name="Chen C."/>
            <person name="Johnson J."/>
            <person name="Rokhsar D."/>
            <person name="Baxter I."/>
            <person name="Schmutz J."/>
            <person name="Brutnell T."/>
            <person name="Kellogg E."/>
        </authorList>
    </citation>
    <scope>NUCLEOTIDE SEQUENCE [LARGE SCALE GENOMIC DNA]</scope>
</reference>
<evidence type="ECO:0000256" key="1">
    <source>
        <dbReference type="ARBA" id="ARBA00004141"/>
    </source>
</evidence>
<dbReference type="InterPro" id="IPR036259">
    <property type="entry name" value="MFS_trans_sf"/>
</dbReference>
<dbReference type="Gene3D" id="1.20.1250.20">
    <property type="entry name" value="MFS general substrate transporter like domains"/>
    <property type="match status" value="1"/>
</dbReference>
<dbReference type="PANTHER" id="PTHR11654">
    <property type="entry name" value="OLIGOPEPTIDE TRANSPORTER-RELATED"/>
    <property type="match status" value="1"/>
</dbReference>
<gene>
    <name evidence="7" type="ORF">SEVIR_9G269200v2</name>
</gene>
<dbReference type="EMBL" id="CM016560">
    <property type="protein sequence ID" value="TKV94063.1"/>
    <property type="molecule type" value="Genomic_DNA"/>
</dbReference>
<dbReference type="GO" id="GO:0016020">
    <property type="term" value="C:membrane"/>
    <property type="evidence" value="ECO:0007669"/>
    <property type="project" value="UniProtKB-SubCell"/>
</dbReference>
<dbReference type="OMA" id="WRTFTIN"/>
<feature type="transmembrane region" description="Helical" evidence="6">
    <location>
        <begin position="181"/>
        <end position="198"/>
    </location>
</feature>
<evidence type="ECO:0000256" key="6">
    <source>
        <dbReference type="SAM" id="Phobius"/>
    </source>
</evidence>
<proteinExistence type="inferred from homology"/>
<dbReference type="Pfam" id="PF00854">
    <property type="entry name" value="PTR2"/>
    <property type="match status" value="2"/>
</dbReference>
<comment type="subcellular location">
    <subcellularLocation>
        <location evidence="1">Membrane</location>
        <topology evidence="1">Multi-pass membrane protein</topology>
    </subcellularLocation>
</comment>